<dbReference type="eggNOG" id="arCOG04012">
    <property type="taxonomic scope" value="Archaea"/>
</dbReference>
<reference evidence="1 2" key="1">
    <citation type="journal article" date="2014" name="PLoS Genet.">
        <title>Phylogenetically driven sequencing of extremely halophilic archaea reveals strategies for static and dynamic osmo-response.</title>
        <authorList>
            <person name="Becker E.A."/>
            <person name="Seitzer P.M."/>
            <person name="Tritt A."/>
            <person name="Larsen D."/>
            <person name="Krusor M."/>
            <person name="Yao A.I."/>
            <person name="Wu D."/>
            <person name="Madern D."/>
            <person name="Eisen J.A."/>
            <person name="Darling A.E."/>
            <person name="Facciotti M.T."/>
        </authorList>
    </citation>
    <scope>NUCLEOTIDE SEQUENCE [LARGE SCALE GENOMIC DNA]</scope>
    <source>
        <strain evidence="1 2">JCM 13552</strain>
    </source>
</reference>
<dbReference type="SUPFAM" id="SSF160387">
    <property type="entry name" value="NosL/MerB-like"/>
    <property type="match status" value="1"/>
</dbReference>
<dbReference type="PANTHER" id="PTHR41247">
    <property type="entry name" value="HTH-TYPE TRANSCRIPTIONAL REPRESSOR YCNK"/>
    <property type="match status" value="1"/>
</dbReference>
<dbReference type="EMBL" id="AOMF01000095">
    <property type="protein sequence ID" value="EMA56060.1"/>
    <property type="molecule type" value="Genomic_DNA"/>
</dbReference>
<keyword evidence="1" id="KW-0449">Lipoprotein</keyword>
<dbReference type="Gene3D" id="3.30.70.2050">
    <property type="match status" value="1"/>
</dbReference>
<sequence length="198" mass="21266">MSQQLGDQIKYRRRRILLAGASVTLASITGCLGGGAVSEADTPAVAALAEDATCDVCGMTISQHPGSTAQIFYADHSPDGHANPARFDTTWEAYQYEFKHDDQGWEETAFYVTDYSSVDYSISTESSDTFISRHTKKGAFALVADVTYVVGSAVKGAMGKDLFAFTAQKDAETFQSDHGGDLTTHDEITPEVVADLST</sequence>
<comment type="caution">
    <text evidence="1">The sequence shown here is derived from an EMBL/GenBank/DDBJ whole genome shotgun (WGS) entry which is preliminary data.</text>
</comment>
<dbReference type="Proteomes" id="UP000011680">
    <property type="component" value="Unassembled WGS sequence"/>
</dbReference>
<gene>
    <name evidence="1" type="ORF">C451_04366</name>
</gene>
<dbReference type="InterPro" id="IPR008719">
    <property type="entry name" value="N2O_reductase_NosL"/>
</dbReference>
<dbReference type="Pfam" id="PF05573">
    <property type="entry name" value="NosL"/>
    <property type="match status" value="1"/>
</dbReference>
<dbReference type="PANTHER" id="PTHR41247:SF1">
    <property type="entry name" value="HTH-TYPE TRANSCRIPTIONAL REPRESSOR YCNK"/>
    <property type="match status" value="1"/>
</dbReference>
<evidence type="ECO:0000313" key="2">
    <source>
        <dbReference type="Proteomes" id="UP000011680"/>
    </source>
</evidence>
<dbReference type="PATRIC" id="fig|1227457.3.peg.787"/>
<proteinExistence type="predicted"/>
<dbReference type="AlphaFoldDB" id="M0NHE7"/>
<organism evidence="1 2">
    <name type="scientific">Halococcus thailandensis JCM 13552</name>
    <dbReference type="NCBI Taxonomy" id="1227457"/>
    <lineage>
        <taxon>Archaea</taxon>
        <taxon>Methanobacteriati</taxon>
        <taxon>Methanobacteriota</taxon>
        <taxon>Stenosarchaea group</taxon>
        <taxon>Halobacteria</taxon>
        <taxon>Halobacteriales</taxon>
        <taxon>Halococcaceae</taxon>
        <taxon>Halococcus</taxon>
    </lineage>
</organism>
<dbReference type="RefSeq" id="WP_007738034.1">
    <property type="nucleotide sequence ID" value="NZ_AOMF01000095.1"/>
</dbReference>
<keyword evidence="2" id="KW-1185">Reference proteome</keyword>
<protein>
    <submittedName>
        <fullName evidence="1">Lipoprotein involved in nitrous oxide reduction</fullName>
    </submittedName>
</protein>
<evidence type="ECO:0000313" key="1">
    <source>
        <dbReference type="EMBL" id="EMA56060.1"/>
    </source>
</evidence>
<dbReference type="OrthoDB" id="162738at2157"/>
<dbReference type="STRING" id="1227457.C451_04366"/>
<name>M0NHE7_9EURY</name>
<accession>M0NHE7</accession>